<feature type="transmembrane region" description="Helical" evidence="6">
    <location>
        <begin position="55"/>
        <end position="73"/>
    </location>
</feature>
<dbReference type="InterPro" id="IPR052984">
    <property type="entry name" value="UPF0421"/>
</dbReference>
<dbReference type="Proteomes" id="UP001165492">
    <property type="component" value="Unassembled WGS sequence"/>
</dbReference>
<evidence type="ECO:0000256" key="3">
    <source>
        <dbReference type="ARBA" id="ARBA00022692"/>
    </source>
</evidence>
<name>A0ABS8HUV8_9FIRM</name>
<evidence type="ECO:0000313" key="7">
    <source>
        <dbReference type="EMBL" id="MCC5465917.1"/>
    </source>
</evidence>
<feature type="transmembrane region" description="Helical" evidence="6">
    <location>
        <begin position="79"/>
        <end position="110"/>
    </location>
</feature>
<dbReference type="PANTHER" id="PTHR40064:SF1">
    <property type="entry name" value="MEMBRANE PROTEIN"/>
    <property type="match status" value="1"/>
</dbReference>
<organism evidence="7 8">
    <name type="scientific">Pelosinus baikalensis</name>
    <dbReference type="NCBI Taxonomy" id="2892015"/>
    <lineage>
        <taxon>Bacteria</taxon>
        <taxon>Bacillati</taxon>
        <taxon>Bacillota</taxon>
        <taxon>Negativicutes</taxon>
        <taxon>Selenomonadales</taxon>
        <taxon>Sporomusaceae</taxon>
        <taxon>Pelosinus</taxon>
    </lineage>
</organism>
<accession>A0ABS8HUV8</accession>
<comment type="caution">
    <text evidence="7">The sequence shown here is derived from an EMBL/GenBank/DDBJ whole genome shotgun (WGS) entry which is preliminary data.</text>
</comment>
<evidence type="ECO:0000256" key="1">
    <source>
        <dbReference type="ARBA" id="ARBA00004651"/>
    </source>
</evidence>
<dbReference type="PANTHER" id="PTHR40064">
    <property type="entry name" value="MEMBRANE PROTEIN-RELATED"/>
    <property type="match status" value="1"/>
</dbReference>
<keyword evidence="3 6" id="KW-0812">Transmembrane</keyword>
<sequence length="358" mass="40218">MRIGARVIKTGIAVAITMYICKLLGLEPAFFGAVSAVINIQPSIFLTLRAARDQIFVHIIGVVAGFLFGYFLGVNPFSAGFIVILLIPIYIKLKLHSGITMGIVAALFVLSSSTEEFMIHALARSGVIFIGLGSAMLVNVLLWPPRYTKLLKEKLSQSNEAAVLYFCRAVQDYVGLDDSRELHVHTEQKKRVYKLNKEARQLLDLLRSERKVVTESSEPREWISLAEKLIDYNESIIKKGNRIFDLLPIRLERRMKSEAPPVSDEFKAILNILESGCTIVVRVNGKVRSVIVDGGITTPEEISEEYWENLTKAIEQWQPRLTGSYYLHGLLEVAVTANEIKWATRQAKILLSESVENR</sequence>
<dbReference type="Pfam" id="PF06081">
    <property type="entry name" value="ArAE_1"/>
    <property type="match status" value="1"/>
</dbReference>
<keyword evidence="5 6" id="KW-0472">Membrane</keyword>
<evidence type="ECO:0000256" key="5">
    <source>
        <dbReference type="ARBA" id="ARBA00023136"/>
    </source>
</evidence>
<keyword evidence="4 6" id="KW-1133">Transmembrane helix</keyword>
<evidence type="ECO:0000256" key="4">
    <source>
        <dbReference type="ARBA" id="ARBA00022989"/>
    </source>
</evidence>
<gene>
    <name evidence="7" type="ORF">LMF89_11175</name>
</gene>
<keyword evidence="8" id="KW-1185">Reference proteome</keyword>
<protein>
    <submittedName>
        <fullName evidence="7">Aromatic acid exporter family protein</fullName>
    </submittedName>
</protein>
<evidence type="ECO:0000256" key="6">
    <source>
        <dbReference type="SAM" id="Phobius"/>
    </source>
</evidence>
<keyword evidence="2" id="KW-1003">Cell membrane</keyword>
<evidence type="ECO:0000313" key="8">
    <source>
        <dbReference type="Proteomes" id="UP001165492"/>
    </source>
</evidence>
<dbReference type="EMBL" id="JAJHJB010000013">
    <property type="protein sequence ID" value="MCC5465917.1"/>
    <property type="molecule type" value="Genomic_DNA"/>
</dbReference>
<dbReference type="InterPro" id="IPR010343">
    <property type="entry name" value="ArAE_1"/>
</dbReference>
<comment type="subcellular location">
    <subcellularLocation>
        <location evidence="1">Cell membrane</location>
        <topology evidence="1">Multi-pass membrane protein</topology>
    </subcellularLocation>
</comment>
<dbReference type="RefSeq" id="WP_229535124.1">
    <property type="nucleotide sequence ID" value="NZ_JAJHJB010000013.1"/>
</dbReference>
<feature type="transmembrane region" description="Helical" evidence="6">
    <location>
        <begin position="122"/>
        <end position="143"/>
    </location>
</feature>
<feature type="transmembrane region" description="Helical" evidence="6">
    <location>
        <begin position="31"/>
        <end position="48"/>
    </location>
</feature>
<evidence type="ECO:0000256" key="2">
    <source>
        <dbReference type="ARBA" id="ARBA00022475"/>
    </source>
</evidence>
<reference evidence="7" key="1">
    <citation type="submission" date="2021-11" db="EMBL/GenBank/DDBJ databases">
        <title>Description of a new species Pelosinus isolated from the bottom sediments of Lake Baikal.</title>
        <authorList>
            <person name="Zakharyuk A."/>
        </authorList>
    </citation>
    <scope>NUCLEOTIDE SEQUENCE</scope>
    <source>
        <strain evidence="7">Bkl1</strain>
    </source>
</reference>
<proteinExistence type="predicted"/>